<accession>A0A2P7SK68</accession>
<dbReference type="OrthoDB" id="8101421at2"/>
<proteinExistence type="predicted"/>
<gene>
    <name evidence="1" type="ORF">C7I85_04770</name>
</gene>
<name>A0A2P7SK68_9HYPH</name>
<evidence type="ECO:0000313" key="2">
    <source>
        <dbReference type="Proteomes" id="UP000240653"/>
    </source>
</evidence>
<dbReference type="EMBL" id="PXYL01000002">
    <property type="protein sequence ID" value="PSJ62889.1"/>
    <property type="molecule type" value="Genomic_DNA"/>
</dbReference>
<sequence length="96" mass="10691">MNAKRFTEPVAIFVGLGFPREIETVLDAYEVLNEWSGSRGPWHNMALTRCRAALIKDEDVEAARIAFVAFARARGILAADALTASVERAAREWLEN</sequence>
<dbReference type="Gene3D" id="6.10.250.730">
    <property type="match status" value="1"/>
</dbReference>
<keyword evidence="2" id="KW-1185">Reference proteome</keyword>
<dbReference type="AlphaFoldDB" id="A0A2P7SK68"/>
<reference evidence="1 2" key="1">
    <citation type="submission" date="2018-03" db="EMBL/GenBank/DDBJ databases">
        <title>The draft genome of Mesorhizobium soli JCM 19897.</title>
        <authorList>
            <person name="Li L."/>
            <person name="Liu L."/>
            <person name="Liang L."/>
            <person name="Wang T."/>
            <person name="Zhang X."/>
        </authorList>
    </citation>
    <scope>NUCLEOTIDE SEQUENCE [LARGE SCALE GENOMIC DNA]</scope>
    <source>
        <strain evidence="1 2">JCM 19897</strain>
    </source>
</reference>
<evidence type="ECO:0000313" key="1">
    <source>
        <dbReference type="EMBL" id="PSJ62889.1"/>
    </source>
</evidence>
<protein>
    <submittedName>
        <fullName evidence="1">DUF982 domain-containing protein</fullName>
    </submittedName>
</protein>
<dbReference type="Pfam" id="PF06169">
    <property type="entry name" value="DUF982"/>
    <property type="match status" value="1"/>
</dbReference>
<comment type="caution">
    <text evidence="1">The sequence shown here is derived from an EMBL/GenBank/DDBJ whole genome shotgun (WGS) entry which is preliminary data.</text>
</comment>
<dbReference type="InterPro" id="IPR010385">
    <property type="entry name" value="DUF982"/>
</dbReference>
<dbReference type="RefSeq" id="WP_106722794.1">
    <property type="nucleotide sequence ID" value="NZ_PXYL01000002.1"/>
</dbReference>
<dbReference type="Proteomes" id="UP000240653">
    <property type="component" value="Unassembled WGS sequence"/>
</dbReference>
<organism evidence="1 2">
    <name type="scientific">Pseudaminobacter soli</name>
    <name type="common">ex Li et al. 2025</name>
    <dbReference type="NCBI Taxonomy" id="1295366"/>
    <lineage>
        <taxon>Bacteria</taxon>
        <taxon>Pseudomonadati</taxon>
        <taxon>Pseudomonadota</taxon>
        <taxon>Alphaproteobacteria</taxon>
        <taxon>Hyphomicrobiales</taxon>
        <taxon>Phyllobacteriaceae</taxon>
        <taxon>Pseudaminobacter</taxon>
    </lineage>
</organism>